<keyword evidence="2 5" id="KW-0812">Transmembrane</keyword>
<dbReference type="AlphaFoldDB" id="A0AA88ADX2"/>
<dbReference type="GO" id="GO:0016020">
    <property type="term" value="C:membrane"/>
    <property type="evidence" value="ECO:0007669"/>
    <property type="project" value="UniProtKB-SubCell"/>
</dbReference>
<keyword evidence="3 5" id="KW-1133">Transmembrane helix</keyword>
<evidence type="ECO:0000256" key="4">
    <source>
        <dbReference type="ARBA" id="ARBA00023136"/>
    </source>
</evidence>
<feature type="domain" description="Late embryogenesis abundant protein LEA-2 subgroup" evidence="6">
    <location>
        <begin position="100"/>
        <end position="193"/>
    </location>
</feature>
<organism evidence="7 8">
    <name type="scientific">Ficus carica</name>
    <name type="common">Common fig</name>
    <dbReference type="NCBI Taxonomy" id="3494"/>
    <lineage>
        <taxon>Eukaryota</taxon>
        <taxon>Viridiplantae</taxon>
        <taxon>Streptophyta</taxon>
        <taxon>Embryophyta</taxon>
        <taxon>Tracheophyta</taxon>
        <taxon>Spermatophyta</taxon>
        <taxon>Magnoliopsida</taxon>
        <taxon>eudicotyledons</taxon>
        <taxon>Gunneridae</taxon>
        <taxon>Pentapetalae</taxon>
        <taxon>rosids</taxon>
        <taxon>fabids</taxon>
        <taxon>Rosales</taxon>
        <taxon>Moraceae</taxon>
        <taxon>Ficeae</taxon>
        <taxon>Ficus</taxon>
    </lineage>
</organism>
<dbReference type="PANTHER" id="PTHR31234:SF4">
    <property type="entry name" value="EXPRESSED PROTEIN"/>
    <property type="match status" value="1"/>
</dbReference>
<sequence length="238" mass="26737">MSSKNDFVPYSPLPPNPTPAPAYHYQNVVVLPYYRPSPAERRCRRLCRCLLSATAVLLLIAAVFLLYPSDPSLKLVGIRLNRVRVNSSPSLTLDLSFSLTVKVFNRDFFSLDYDSLAVSVGYRGRELGFVSSAGGRIRSRGSSYVDATLDLDGFAVIHDVFYLLEDLAKGVIPFDTVTQVQGNLGLLLFKIPLKWKVLNLELFKVVRKKTRGNIASAMGFKLSNVKHLWLMEILYNKF</sequence>
<dbReference type="Proteomes" id="UP001187192">
    <property type="component" value="Unassembled WGS sequence"/>
</dbReference>
<dbReference type="PANTHER" id="PTHR31234">
    <property type="entry name" value="LATE EMBRYOGENESIS ABUNDANT (LEA) HYDROXYPROLINE-RICH GLYCOPROTEIN FAMILY"/>
    <property type="match status" value="1"/>
</dbReference>
<name>A0AA88ADX2_FICCA</name>
<reference evidence="7" key="1">
    <citation type="submission" date="2023-07" db="EMBL/GenBank/DDBJ databases">
        <title>draft genome sequence of fig (Ficus carica).</title>
        <authorList>
            <person name="Takahashi T."/>
            <person name="Nishimura K."/>
        </authorList>
    </citation>
    <scope>NUCLEOTIDE SEQUENCE</scope>
</reference>
<evidence type="ECO:0000313" key="8">
    <source>
        <dbReference type="Proteomes" id="UP001187192"/>
    </source>
</evidence>
<comment type="subcellular location">
    <subcellularLocation>
        <location evidence="1">Membrane</location>
        <topology evidence="1">Single-pass membrane protein</topology>
    </subcellularLocation>
</comment>
<dbReference type="GO" id="GO:0098542">
    <property type="term" value="P:defense response to other organism"/>
    <property type="evidence" value="ECO:0007669"/>
    <property type="project" value="InterPro"/>
</dbReference>
<keyword evidence="4 5" id="KW-0472">Membrane</keyword>
<evidence type="ECO:0000259" key="6">
    <source>
        <dbReference type="Pfam" id="PF03168"/>
    </source>
</evidence>
<dbReference type="InterPro" id="IPR044839">
    <property type="entry name" value="NDR1-like"/>
</dbReference>
<dbReference type="EMBL" id="BTGU01000034">
    <property type="protein sequence ID" value="GMN50510.1"/>
    <property type="molecule type" value="Genomic_DNA"/>
</dbReference>
<dbReference type="Pfam" id="PF03168">
    <property type="entry name" value="LEA_2"/>
    <property type="match status" value="1"/>
</dbReference>
<comment type="caution">
    <text evidence="7">The sequence shown here is derived from an EMBL/GenBank/DDBJ whole genome shotgun (WGS) entry which is preliminary data.</text>
</comment>
<evidence type="ECO:0000256" key="5">
    <source>
        <dbReference type="SAM" id="Phobius"/>
    </source>
</evidence>
<evidence type="ECO:0000313" key="7">
    <source>
        <dbReference type="EMBL" id="GMN50510.1"/>
    </source>
</evidence>
<dbReference type="SUPFAM" id="SSF117070">
    <property type="entry name" value="LEA14-like"/>
    <property type="match status" value="1"/>
</dbReference>
<evidence type="ECO:0000256" key="2">
    <source>
        <dbReference type="ARBA" id="ARBA00022692"/>
    </source>
</evidence>
<proteinExistence type="predicted"/>
<feature type="transmembrane region" description="Helical" evidence="5">
    <location>
        <begin position="49"/>
        <end position="67"/>
    </location>
</feature>
<dbReference type="Gene3D" id="2.60.40.1820">
    <property type="match status" value="1"/>
</dbReference>
<dbReference type="InterPro" id="IPR004864">
    <property type="entry name" value="LEA_2"/>
</dbReference>
<keyword evidence="8" id="KW-1185">Reference proteome</keyword>
<evidence type="ECO:0000256" key="1">
    <source>
        <dbReference type="ARBA" id="ARBA00004167"/>
    </source>
</evidence>
<accession>A0AA88ADX2</accession>
<evidence type="ECO:0000256" key="3">
    <source>
        <dbReference type="ARBA" id="ARBA00022989"/>
    </source>
</evidence>
<protein>
    <recommendedName>
        <fullName evidence="6">Late embryogenesis abundant protein LEA-2 subgroup domain-containing protein</fullName>
    </recommendedName>
</protein>
<gene>
    <name evidence="7" type="ORF">TIFTF001_019677</name>
</gene>